<feature type="region of interest" description="Disordered" evidence="1">
    <location>
        <begin position="59"/>
        <end position="112"/>
    </location>
</feature>
<evidence type="ECO:0000313" key="3">
    <source>
        <dbReference type="EMBL" id="KAK9804767.1"/>
    </source>
</evidence>
<feature type="transmembrane region" description="Helical" evidence="2">
    <location>
        <begin position="367"/>
        <end position="394"/>
    </location>
</feature>
<dbReference type="EMBL" id="JALJOR010000017">
    <property type="protein sequence ID" value="KAK9804767.1"/>
    <property type="molecule type" value="Genomic_DNA"/>
</dbReference>
<feature type="transmembrane region" description="Helical" evidence="2">
    <location>
        <begin position="253"/>
        <end position="270"/>
    </location>
</feature>
<organism evidence="3 4">
    <name type="scientific">[Myrmecia] bisecta</name>
    <dbReference type="NCBI Taxonomy" id="41462"/>
    <lineage>
        <taxon>Eukaryota</taxon>
        <taxon>Viridiplantae</taxon>
        <taxon>Chlorophyta</taxon>
        <taxon>core chlorophytes</taxon>
        <taxon>Trebouxiophyceae</taxon>
        <taxon>Trebouxiales</taxon>
        <taxon>Trebouxiaceae</taxon>
        <taxon>Myrmecia</taxon>
    </lineage>
</organism>
<feature type="compositionally biased region" description="Basic and acidic residues" evidence="1">
    <location>
        <begin position="60"/>
        <end position="90"/>
    </location>
</feature>
<name>A0AAW1P7J0_9CHLO</name>
<gene>
    <name evidence="3" type="ORF">WJX72_004325</name>
</gene>
<evidence type="ECO:0000256" key="2">
    <source>
        <dbReference type="SAM" id="Phobius"/>
    </source>
</evidence>
<dbReference type="AlphaFoldDB" id="A0AAW1P7J0"/>
<accession>A0AAW1P7J0</accession>
<comment type="caution">
    <text evidence="3">The sequence shown here is derived from an EMBL/GenBank/DDBJ whole genome shotgun (WGS) entry which is preliminary data.</text>
</comment>
<keyword evidence="2" id="KW-1133">Transmembrane helix</keyword>
<keyword evidence="2" id="KW-0472">Membrane</keyword>
<proteinExistence type="predicted"/>
<dbReference type="Proteomes" id="UP001489004">
    <property type="component" value="Unassembled WGS sequence"/>
</dbReference>
<evidence type="ECO:0000256" key="1">
    <source>
        <dbReference type="SAM" id="MobiDB-lite"/>
    </source>
</evidence>
<keyword evidence="4" id="KW-1185">Reference proteome</keyword>
<evidence type="ECO:0000313" key="4">
    <source>
        <dbReference type="Proteomes" id="UP001489004"/>
    </source>
</evidence>
<feature type="transmembrane region" description="Helical" evidence="2">
    <location>
        <begin position="282"/>
        <end position="303"/>
    </location>
</feature>
<reference evidence="3 4" key="1">
    <citation type="journal article" date="2024" name="Nat. Commun.">
        <title>Phylogenomics reveals the evolutionary origins of lichenization in chlorophyte algae.</title>
        <authorList>
            <person name="Puginier C."/>
            <person name="Libourel C."/>
            <person name="Otte J."/>
            <person name="Skaloud P."/>
            <person name="Haon M."/>
            <person name="Grisel S."/>
            <person name="Petersen M."/>
            <person name="Berrin J.G."/>
            <person name="Delaux P.M."/>
            <person name="Dal Grande F."/>
            <person name="Keller J."/>
        </authorList>
    </citation>
    <scope>NUCLEOTIDE SEQUENCE [LARGE SCALE GENOMIC DNA]</scope>
    <source>
        <strain evidence="3 4">SAG 2043</strain>
    </source>
</reference>
<keyword evidence="2" id="KW-0812">Transmembrane</keyword>
<sequence length="411" mass="44499">MLSVAVWRPQADFLISLGNLLSPGYANVSLLSLVHSAAGLAPLLDLVSNLMCAKPALEPKAPDCEPEPEPKPEAAPKKDVCCAPEGKPDDNPDAGGSAPSIRSSSSPLNTREEDRTADLLLYGLPPGDARVDPAAASPQAHEAAANAAAGAAAKCPVHGGRAPEGAGHGGSALPPPGAKQAPCWQYPCQACYEGRKQHPVWLHFKSIRLEEKFRLWHAQQLWKIDIIYNIIWFVLFLATSFTKPISLFARRPWAWLFAFPHMSSVIVMGINPRYYPQRREKAIMVVLIWTALYCTYVACPNMMATVPLERLQNATWQVRIIGAEALAVQPLGNKMRFWVFIPVQLTAVALASHGLRAACTSTWPAAAMSLCMSVNAAALFVVGFCMPAAAIWFLERRSRAIFLASPAATST</sequence>
<protein>
    <submittedName>
        <fullName evidence="3">Uncharacterized protein</fullName>
    </submittedName>
</protein>
<feature type="transmembrane region" description="Helical" evidence="2">
    <location>
        <begin position="337"/>
        <end position="355"/>
    </location>
</feature>
<feature type="transmembrane region" description="Helical" evidence="2">
    <location>
        <begin position="221"/>
        <end position="241"/>
    </location>
</feature>
<feature type="compositionally biased region" description="Low complexity" evidence="1">
    <location>
        <begin position="94"/>
        <end position="107"/>
    </location>
</feature>